<evidence type="ECO:0000313" key="2">
    <source>
        <dbReference type="Proteomes" id="UP000603665"/>
    </source>
</evidence>
<sequence>MSNRDEFSGRTKAAVALRANHHCSFRNCLQPTSGPSDESPEAVNMIGKAAHIHAAASGRGARRYLASMTREERTHIANAIWLCATHADLIDRDEVTYTADVLRAMKAEHEAKCAERQRNALSAGEPSPDLIAIGPDIVFVGKFLGVESEVWSFHLESFIDGDVHTLITFADRYDQTTTNDRYVLVNELGDGRALRAKPSVTRDTTGGYTVRCPVFPSAARISAADIPKSWALSDSHDLMTNNGNWAMVSGVDALPQQVKTCLSHQMGESPLHRDFGTRFAEYYNLLAGSLWLDRYLNLEVIRQAAIPYIDPTNNQQYTPLLCVERVFGIKILADTPTKNWLPIRVDLSVKGLGRWQHDLSVCIPPEPIRRWSFDEFLAGPCVRG</sequence>
<dbReference type="AlphaFoldDB" id="A0AB35ATV7"/>
<protein>
    <submittedName>
        <fullName evidence="1">Uncharacterized protein</fullName>
    </submittedName>
</protein>
<reference evidence="1" key="2">
    <citation type="submission" date="2023-10" db="EMBL/GenBank/DDBJ databases">
        <title>Description of novel Gluconobacter species.</title>
        <authorList>
            <person name="Cleenwerck I."/>
            <person name="Cnockaert M."/>
            <person name="Borremans W."/>
            <person name="Wieme A.D."/>
            <person name="De Vuyst L."/>
            <person name="Vandamme P."/>
        </authorList>
    </citation>
    <scope>NUCLEOTIDE SEQUENCE</scope>
    <source>
        <strain evidence="1">LMG1408</strain>
    </source>
</reference>
<name>A0AB35ATV7_GLUOY</name>
<dbReference type="EMBL" id="JABCQL010000041">
    <property type="protein sequence ID" value="MBF0857366.1"/>
    <property type="molecule type" value="Genomic_DNA"/>
</dbReference>
<dbReference type="Proteomes" id="UP000603665">
    <property type="component" value="Unassembled WGS sequence"/>
</dbReference>
<reference evidence="1" key="1">
    <citation type="submission" date="2020-04" db="EMBL/GenBank/DDBJ databases">
        <authorList>
            <person name="Sombolestani A."/>
        </authorList>
    </citation>
    <scope>NUCLEOTIDE SEQUENCE</scope>
    <source>
        <strain evidence="1">LMG1408</strain>
    </source>
</reference>
<accession>A0AB35ATV7</accession>
<gene>
    <name evidence="1" type="ORF">HKD20_12785</name>
</gene>
<dbReference type="RefSeq" id="WP_131973919.1">
    <property type="nucleotide sequence ID" value="NZ_BJNM01000046.1"/>
</dbReference>
<organism evidence="1 2">
    <name type="scientific">Gluconobacter oxydans</name>
    <name type="common">Gluconobacter suboxydans</name>
    <dbReference type="NCBI Taxonomy" id="442"/>
    <lineage>
        <taxon>Bacteria</taxon>
        <taxon>Pseudomonadati</taxon>
        <taxon>Pseudomonadota</taxon>
        <taxon>Alphaproteobacteria</taxon>
        <taxon>Acetobacterales</taxon>
        <taxon>Acetobacteraceae</taxon>
        <taxon>Gluconobacter</taxon>
    </lineage>
</organism>
<proteinExistence type="predicted"/>
<evidence type="ECO:0000313" key="1">
    <source>
        <dbReference type="EMBL" id="MBF0857366.1"/>
    </source>
</evidence>
<comment type="caution">
    <text evidence="1">The sequence shown here is derived from an EMBL/GenBank/DDBJ whole genome shotgun (WGS) entry which is preliminary data.</text>
</comment>